<dbReference type="GO" id="GO:0006094">
    <property type="term" value="P:gluconeogenesis"/>
    <property type="evidence" value="ECO:0007669"/>
    <property type="project" value="UniProtKB-UniRule"/>
</dbReference>
<evidence type="ECO:0000256" key="6">
    <source>
        <dbReference type="ARBA" id="ARBA00022723"/>
    </source>
</evidence>
<dbReference type="FunFam" id="3.40.190.80:FF:000001">
    <property type="entry name" value="Fructose-1,6-bisphosphatase class 1"/>
    <property type="match status" value="1"/>
</dbReference>
<dbReference type="PIRSF" id="PIRSF500210">
    <property type="entry name" value="FBPtase"/>
    <property type="match status" value="1"/>
</dbReference>
<dbReference type="NCBIfam" id="NF006778">
    <property type="entry name" value="PRK09293.1-1"/>
    <property type="match status" value="1"/>
</dbReference>
<evidence type="ECO:0000256" key="9">
    <source>
        <dbReference type="ARBA" id="ARBA00023277"/>
    </source>
</evidence>
<dbReference type="EC" id="3.1.3.11" evidence="4 12"/>
<feature type="domain" description="Fructose-1-6-bisphosphatase class 1 C-terminal" evidence="15">
    <location>
        <begin position="195"/>
        <end position="320"/>
    </location>
</feature>
<evidence type="ECO:0000256" key="3">
    <source>
        <dbReference type="ARBA" id="ARBA00010941"/>
    </source>
</evidence>
<keyword evidence="7 12" id="KW-0378">Hydrolase</keyword>
<evidence type="ECO:0000256" key="4">
    <source>
        <dbReference type="ARBA" id="ARBA00013093"/>
    </source>
</evidence>
<feature type="binding site" evidence="12">
    <location>
        <position position="116"/>
    </location>
    <ligand>
        <name>Mg(2+)</name>
        <dbReference type="ChEBI" id="CHEBI:18420"/>
        <label>1</label>
    </ligand>
</feature>
<evidence type="ECO:0000313" key="17">
    <source>
        <dbReference type="Proteomes" id="UP000244792"/>
    </source>
</evidence>
<comment type="caution">
    <text evidence="12">Lacks conserved residue(s) required for the propagation of feature annotation.</text>
</comment>
<dbReference type="EMBL" id="CP020921">
    <property type="protein sequence ID" value="AWB10500.1"/>
    <property type="molecule type" value="Genomic_DNA"/>
</dbReference>
<dbReference type="InterPro" id="IPR033391">
    <property type="entry name" value="FBPase_N"/>
</dbReference>
<dbReference type="GO" id="GO:0006000">
    <property type="term" value="P:fructose metabolic process"/>
    <property type="evidence" value="ECO:0007669"/>
    <property type="project" value="TreeGrafter"/>
</dbReference>
<accession>A0A2R4W1C3</accession>
<comment type="similarity">
    <text evidence="3 12 13">Belongs to the FBPase class 1 family.</text>
</comment>
<comment type="subcellular location">
    <subcellularLocation>
        <location evidence="12">Cytoplasm</location>
    </subcellularLocation>
</comment>
<dbReference type="OrthoDB" id="9806756at2"/>
<keyword evidence="6 12" id="KW-0479">Metal-binding</keyword>
<evidence type="ECO:0000313" key="16">
    <source>
        <dbReference type="EMBL" id="AWB10500.1"/>
    </source>
</evidence>
<feature type="binding site" evidence="12">
    <location>
        <position position="114"/>
    </location>
    <ligand>
        <name>Mg(2+)</name>
        <dbReference type="ChEBI" id="CHEBI:18420"/>
        <label>1</label>
    </ligand>
</feature>
<comment type="catalytic activity">
    <reaction evidence="1 12">
        <text>beta-D-fructose 1,6-bisphosphate + H2O = beta-D-fructose 6-phosphate + phosphate</text>
        <dbReference type="Rhea" id="RHEA:11064"/>
        <dbReference type="ChEBI" id="CHEBI:15377"/>
        <dbReference type="ChEBI" id="CHEBI:32966"/>
        <dbReference type="ChEBI" id="CHEBI:43474"/>
        <dbReference type="ChEBI" id="CHEBI:57634"/>
        <dbReference type="EC" id="3.1.3.11"/>
    </reaction>
</comment>
<evidence type="ECO:0000256" key="8">
    <source>
        <dbReference type="ARBA" id="ARBA00022842"/>
    </source>
</evidence>
<evidence type="ECO:0000256" key="11">
    <source>
        <dbReference type="ARBA" id="ARBA00081210"/>
    </source>
</evidence>
<dbReference type="FunFam" id="3.30.540.10:FF:000002">
    <property type="entry name" value="Fructose-1,6-bisphosphatase class 1"/>
    <property type="match status" value="1"/>
</dbReference>
<dbReference type="InterPro" id="IPR028343">
    <property type="entry name" value="FBPtase"/>
</dbReference>
<dbReference type="PRINTS" id="PR00115">
    <property type="entry name" value="F16BPHPHTASE"/>
</dbReference>
<keyword evidence="17" id="KW-1185">Reference proteome</keyword>
<dbReference type="PANTHER" id="PTHR11556">
    <property type="entry name" value="FRUCTOSE-1,6-BISPHOSPHATASE-RELATED"/>
    <property type="match status" value="1"/>
</dbReference>
<dbReference type="HAMAP" id="MF_01855">
    <property type="entry name" value="FBPase_class1"/>
    <property type="match status" value="1"/>
</dbReference>
<dbReference type="NCBIfam" id="NF006779">
    <property type="entry name" value="PRK09293.1-3"/>
    <property type="match status" value="1"/>
</dbReference>
<dbReference type="GO" id="GO:0006002">
    <property type="term" value="P:fructose 6-phosphate metabolic process"/>
    <property type="evidence" value="ECO:0007669"/>
    <property type="project" value="TreeGrafter"/>
</dbReference>
<comment type="pathway">
    <text evidence="2">Carbohydrate biosynthesis; Calvin cycle.</text>
</comment>
<feature type="binding site" evidence="12">
    <location>
        <position position="114"/>
    </location>
    <ligand>
        <name>Mg(2+)</name>
        <dbReference type="ChEBI" id="CHEBI:18420"/>
        <label>2</label>
    </ligand>
</feature>
<dbReference type="InterPro" id="IPR044015">
    <property type="entry name" value="FBPase_C_dom"/>
</dbReference>
<dbReference type="CDD" id="cd00354">
    <property type="entry name" value="FBPase"/>
    <property type="match status" value="1"/>
</dbReference>
<dbReference type="GO" id="GO:0030388">
    <property type="term" value="P:fructose 1,6-bisphosphate metabolic process"/>
    <property type="evidence" value="ECO:0007669"/>
    <property type="project" value="TreeGrafter"/>
</dbReference>
<dbReference type="Gene3D" id="3.30.540.10">
    <property type="entry name" value="Fructose-1,6-Bisphosphatase, subunit A, domain 1"/>
    <property type="match status" value="1"/>
</dbReference>
<feature type="binding site" evidence="12">
    <location>
        <position position="268"/>
    </location>
    <ligand>
        <name>Mg(2+)</name>
        <dbReference type="ChEBI" id="CHEBI:18420"/>
        <label>2</label>
    </ligand>
</feature>
<feature type="binding site" evidence="12">
    <location>
        <position position="262"/>
    </location>
    <ligand>
        <name>substrate</name>
    </ligand>
</feature>
<proteinExistence type="inferred from homology"/>
<evidence type="ECO:0000256" key="2">
    <source>
        <dbReference type="ARBA" id="ARBA00005215"/>
    </source>
</evidence>
<dbReference type="Pfam" id="PF18913">
    <property type="entry name" value="FBPase_C"/>
    <property type="match status" value="1"/>
</dbReference>
<feature type="binding site" evidence="12">
    <location>
        <position position="205"/>
    </location>
    <ligand>
        <name>substrate</name>
    </ligand>
</feature>
<dbReference type="PROSITE" id="PS00124">
    <property type="entry name" value="FBPASE"/>
    <property type="match status" value="1"/>
</dbReference>
<dbReference type="InterPro" id="IPR000146">
    <property type="entry name" value="FBPase_class-1"/>
</dbReference>
<dbReference type="Proteomes" id="UP000244792">
    <property type="component" value="Chromosome"/>
</dbReference>
<name>A0A2R4W1C3_THEAF</name>
<comment type="subunit">
    <text evidence="12">Homotetramer.</text>
</comment>
<reference evidence="16 17" key="1">
    <citation type="submission" date="2017-04" db="EMBL/GenBank/DDBJ databases">
        <title>Genomic insights into metabolism of Thermodesulfobium acidiphilum.</title>
        <authorList>
            <person name="Toshchakov S.V."/>
            <person name="Frolov E.N."/>
            <person name="Kublanov I.V."/>
            <person name="Samarov N.I."/>
            <person name="Novikov A."/>
            <person name="Lebedinsky A.V."/>
            <person name="Bonch-Osmolovskaya E.A."/>
            <person name="Chernyh N.A."/>
        </authorList>
    </citation>
    <scope>NUCLEOTIDE SEQUENCE [LARGE SCALE GENOMIC DNA]</scope>
    <source>
        <strain evidence="16 17">3127-1</strain>
    </source>
</reference>
<comment type="cofactor">
    <cofactor evidence="12">
        <name>Mg(2+)</name>
        <dbReference type="ChEBI" id="CHEBI:18420"/>
    </cofactor>
    <text evidence="12">Binds 2 magnesium ions per subunit.</text>
</comment>
<dbReference type="SUPFAM" id="SSF56655">
    <property type="entry name" value="Carbohydrate phosphatase"/>
    <property type="match status" value="1"/>
</dbReference>
<dbReference type="InterPro" id="IPR020548">
    <property type="entry name" value="Fructose_bisphosphatase_AS"/>
</dbReference>
<keyword evidence="5 12" id="KW-0963">Cytoplasm</keyword>
<dbReference type="Pfam" id="PF00316">
    <property type="entry name" value="FBPase"/>
    <property type="match status" value="1"/>
</dbReference>
<evidence type="ECO:0000256" key="7">
    <source>
        <dbReference type="ARBA" id="ARBA00022801"/>
    </source>
</evidence>
<keyword evidence="8 12" id="KW-0460">Magnesium</keyword>
<dbReference type="AlphaFoldDB" id="A0A2R4W1C3"/>
<dbReference type="GO" id="GO:0005829">
    <property type="term" value="C:cytosol"/>
    <property type="evidence" value="ECO:0007669"/>
    <property type="project" value="TreeGrafter"/>
</dbReference>
<dbReference type="GO" id="GO:0000287">
    <property type="term" value="F:magnesium ion binding"/>
    <property type="evidence" value="ECO:0007669"/>
    <property type="project" value="UniProtKB-UniRule"/>
</dbReference>
<feature type="binding site" evidence="12">
    <location>
        <position position="117"/>
    </location>
    <ligand>
        <name>Mg(2+)</name>
        <dbReference type="ChEBI" id="CHEBI:18420"/>
        <label>2</label>
    </ligand>
</feature>
<evidence type="ECO:0000256" key="10">
    <source>
        <dbReference type="ARBA" id="ARBA00072069"/>
    </source>
</evidence>
<dbReference type="GO" id="GO:0042132">
    <property type="term" value="F:fructose 1,6-bisphosphate 1-phosphatase activity"/>
    <property type="evidence" value="ECO:0007669"/>
    <property type="project" value="UniProtKB-UniRule"/>
</dbReference>
<evidence type="ECO:0000256" key="12">
    <source>
        <dbReference type="HAMAP-Rule" id="MF_01855"/>
    </source>
</evidence>
<evidence type="ECO:0000256" key="13">
    <source>
        <dbReference type="RuleBase" id="RU000508"/>
    </source>
</evidence>
<evidence type="ECO:0000256" key="5">
    <source>
        <dbReference type="ARBA" id="ARBA00022490"/>
    </source>
</evidence>
<dbReference type="KEGG" id="taci:TDSAC_1155"/>
<dbReference type="GO" id="GO:0005986">
    <property type="term" value="P:sucrose biosynthetic process"/>
    <property type="evidence" value="ECO:0007669"/>
    <property type="project" value="TreeGrafter"/>
</dbReference>
<evidence type="ECO:0000259" key="14">
    <source>
        <dbReference type="Pfam" id="PF00316"/>
    </source>
</evidence>
<dbReference type="RefSeq" id="WP_108309295.1">
    <property type="nucleotide sequence ID" value="NZ_CP020921.1"/>
</dbReference>
<feature type="binding site" evidence="12">
    <location>
        <position position="93"/>
    </location>
    <ligand>
        <name>Mg(2+)</name>
        <dbReference type="ChEBI" id="CHEBI:18420"/>
        <label>1</label>
    </ligand>
</feature>
<dbReference type="PANTHER" id="PTHR11556:SF35">
    <property type="entry name" value="SEDOHEPTULOSE-1,7-BISPHOSPHATASE, CHLOROPLASTIC"/>
    <property type="match status" value="1"/>
</dbReference>
<feature type="binding site" evidence="12">
    <location>
        <position position="232"/>
    </location>
    <ligand>
        <name>substrate</name>
    </ligand>
</feature>
<gene>
    <name evidence="12" type="primary">fbp</name>
    <name evidence="16" type="ORF">TDSAC_1155</name>
</gene>
<dbReference type="Gene3D" id="3.40.190.80">
    <property type="match status" value="1"/>
</dbReference>
<organism evidence="16 17">
    <name type="scientific">Thermodesulfobium acidiphilum</name>
    <dbReference type="NCBI Taxonomy" id="1794699"/>
    <lineage>
        <taxon>Bacteria</taxon>
        <taxon>Pseudomonadati</taxon>
        <taxon>Thermodesulfobiota</taxon>
        <taxon>Thermodesulfobiia</taxon>
        <taxon>Thermodesulfobiales</taxon>
        <taxon>Thermodesulfobiaceae</taxon>
        <taxon>Thermodesulfobium</taxon>
    </lineage>
</organism>
<dbReference type="PIRSF" id="PIRSF000904">
    <property type="entry name" value="FBPtase_SBPase"/>
    <property type="match status" value="1"/>
</dbReference>
<protein>
    <recommendedName>
        <fullName evidence="10 12">Fructose-1,6-bisphosphatase class 1</fullName>
        <shortName evidence="12">FBPase class 1</shortName>
        <ecNumber evidence="4 12">3.1.3.11</ecNumber>
    </recommendedName>
    <alternativeName>
        <fullName evidence="11 12">D-fructose-1,6-bisphosphate 1-phosphohydrolase class 1</fullName>
    </alternativeName>
</protein>
<keyword evidence="9 12" id="KW-0119">Carbohydrate metabolism</keyword>
<evidence type="ECO:0000256" key="1">
    <source>
        <dbReference type="ARBA" id="ARBA00001273"/>
    </source>
</evidence>
<sequence>MARIGIDLNRFILEEERQFPQATGSLSLALMSIENATKVISSRIRKAGLSDVLGKIGKVNVQGEEVQKLDQLSNNWLIEHLSDSGEFYALASEEVDDAIFPEKGKNGKYVIALDPLDGSSNIDVNVNVGTIFSIYRKCCDGVENFFQEGYKQVAAGYVVYGSSTMLMYTTKNGTHGFTLDPSVGSYLLSHPYLKMPSRGKIYSINEGYSQRWDEPLKKYIENLKSKNYSARYIGSMVADVHRTLLKGGVFAYPGDKKNPQGKLRLLYEAAPMSLLIEQAGGRATDGINEILSIKATSLHQRTPVFMGSKEDIDELVNYMKG</sequence>
<evidence type="ECO:0000259" key="15">
    <source>
        <dbReference type="Pfam" id="PF18913"/>
    </source>
</evidence>
<feature type="domain" description="Fructose-1-6-bisphosphatase class I N-terminal" evidence="14">
    <location>
        <begin position="8"/>
        <end position="191"/>
    </location>
</feature>
<feature type="binding site" evidence="12">
    <location>
        <begin position="117"/>
        <end position="120"/>
    </location>
    <ligand>
        <name>substrate</name>
    </ligand>
</feature>